<reference evidence="7 8" key="1">
    <citation type="journal article" date="2018" name="Nat. Ecol. Evol.">
        <title>Pezizomycetes genomes reveal the molecular basis of ectomycorrhizal truffle lifestyle.</title>
        <authorList>
            <person name="Murat C."/>
            <person name="Payen T."/>
            <person name="Noel B."/>
            <person name="Kuo A."/>
            <person name="Morin E."/>
            <person name="Chen J."/>
            <person name="Kohler A."/>
            <person name="Krizsan K."/>
            <person name="Balestrini R."/>
            <person name="Da Silva C."/>
            <person name="Montanini B."/>
            <person name="Hainaut M."/>
            <person name="Levati E."/>
            <person name="Barry K.W."/>
            <person name="Belfiori B."/>
            <person name="Cichocki N."/>
            <person name="Clum A."/>
            <person name="Dockter R.B."/>
            <person name="Fauchery L."/>
            <person name="Guy J."/>
            <person name="Iotti M."/>
            <person name="Le Tacon F."/>
            <person name="Lindquist E.A."/>
            <person name="Lipzen A."/>
            <person name="Malagnac F."/>
            <person name="Mello A."/>
            <person name="Molinier V."/>
            <person name="Miyauchi S."/>
            <person name="Poulain J."/>
            <person name="Riccioni C."/>
            <person name="Rubini A."/>
            <person name="Sitrit Y."/>
            <person name="Splivallo R."/>
            <person name="Traeger S."/>
            <person name="Wang M."/>
            <person name="Zifcakova L."/>
            <person name="Wipf D."/>
            <person name="Zambonelli A."/>
            <person name="Paolocci F."/>
            <person name="Nowrousian M."/>
            <person name="Ottonello S."/>
            <person name="Baldrian P."/>
            <person name="Spatafora J.W."/>
            <person name="Henrissat B."/>
            <person name="Nagy L.G."/>
            <person name="Aury J.M."/>
            <person name="Wincker P."/>
            <person name="Grigoriev I.V."/>
            <person name="Bonfante P."/>
            <person name="Martin F.M."/>
        </authorList>
    </citation>
    <scope>NUCLEOTIDE SEQUENCE [LARGE SCALE GENOMIC DNA]</scope>
    <source>
        <strain evidence="7 8">RN42</strain>
    </source>
</reference>
<keyword evidence="2 6" id="KW-0812">Transmembrane</keyword>
<evidence type="ECO:0000313" key="7">
    <source>
        <dbReference type="EMBL" id="RPA76000.1"/>
    </source>
</evidence>
<dbReference type="Gene3D" id="1.20.58.340">
    <property type="entry name" value="Magnesium transport protein CorA, transmembrane region"/>
    <property type="match status" value="1"/>
</dbReference>
<dbReference type="GO" id="GO:0016020">
    <property type="term" value="C:membrane"/>
    <property type="evidence" value="ECO:0007669"/>
    <property type="project" value="UniProtKB-SubCell"/>
</dbReference>
<dbReference type="OrthoDB" id="3231000at2759"/>
<name>A0A3N4HVW5_ASCIM</name>
<keyword evidence="8" id="KW-1185">Reference proteome</keyword>
<gene>
    <name evidence="7" type="ORF">BJ508DRAFT_242872</name>
</gene>
<dbReference type="InterPro" id="IPR002523">
    <property type="entry name" value="MgTranspt_CorA/ZnTranspt_ZntB"/>
</dbReference>
<evidence type="ECO:0000256" key="6">
    <source>
        <dbReference type="SAM" id="Phobius"/>
    </source>
</evidence>
<evidence type="ECO:0000256" key="2">
    <source>
        <dbReference type="ARBA" id="ARBA00022692"/>
    </source>
</evidence>
<accession>A0A3N4HVW5</accession>
<organism evidence="7 8">
    <name type="scientific">Ascobolus immersus RN42</name>
    <dbReference type="NCBI Taxonomy" id="1160509"/>
    <lineage>
        <taxon>Eukaryota</taxon>
        <taxon>Fungi</taxon>
        <taxon>Dikarya</taxon>
        <taxon>Ascomycota</taxon>
        <taxon>Pezizomycotina</taxon>
        <taxon>Pezizomycetes</taxon>
        <taxon>Pezizales</taxon>
        <taxon>Ascobolaceae</taxon>
        <taxon>Ascobolus</taxon>
    </lineage>
</organism>
<dbReference type="STRING" id="1160509.A0A3N4HVW5"/>
<feature type="region of interest" description="Disordered" evidence="5">
    <location>
        <begin position="1"/>
        <end position="111"/>
    </location>
</feature>
<protein>
    <recommendedName>
        <fullName evidence="9">Cora-domain-containing protein</fullName>
    </recommendedName>
</protein>
<feature type="transmembrane region" description="Helical" evidence="6">
    <location>
        <begin position="608"/>
        <end position="628"/>
    </location>
</feature>
<feature type="compositionally biased region" description="Polar residues" evidence="5">
    <location>
        <begin position="47"/>
        <end position="68"/>
    </location>
</feature>
<feature type="compositionally biased region" description="Basic and acidic residues" evidence="5">
    <location>
        <begin position="1"/>
        <end position="12"/>
    </location>
</feature>
<evidence type="ECO:0000256" key="5">
    <source>
        <dbReference type="SAM" id="MobiDB-lite"/>
    </source>
</evidence>
<dbReference type="SUPFAM" id="SSF144083">
    <property type="entry name" value="Magnesium transport protein CorA, transmembrane region"/>
    <property type="match status" value="1"/>
</dbReference>
<dbReference type="EMBL" id="ML119753">
    <property type="protein sequence ID" value="RPA76000.1"/>
    <property type="molecule type" value="Genomic_DNA"/>
</dbReference>
<keyword evidence="4 6" id="KW-0472">Membrane</keyword>
<evidence type="ECO:0000256" key="1">
    <source>
        <dbReference type="ARBA" id="ARBA00004141"/>
    </source>
</evidence>
<feature type="compositionally biased region" description="Basic and acidic residues" evidence="5">
    <location>
        <begin position="72"/>
        <end position="86"/>
    </location>
</feature>
<proteinExistence type="predicted"/>
<dbReference type="AlphaFoldDB" id="A0A3N4HVW5"/>
<dbReference type="Proteomes" id="UP000275078">
    <property type="component" value="Unassembled WGS sequence"/>
</dbReference>
<comment type="subcellular location">
    <subcellularLocation>
        <location evidence="1">Membrane</location>
        <topology evidence="1">Multi-pass membrane protein</topology>
    </subcellularLocation>
</comment>
<sequence>MPVDASDEKEAKGGLNPPKPPSGSTPEAEWSGHSNSSDSDLIDIQDVSESTVLLSSQEKGLSTGQAASKKTVRMEESSLRKLEEGKATSIRPSIATTNSKTSTAFSRSTKASTLSQTKSYYSATNPNKGGPAVIEVTSNPIAVGDAFPTGDIYEEKLVPLAVDVDTVPLGPYFRHIQDLSRQYPRLEHLADNMKISTVPTKGPALENEPKEVLERLERTHVMSLDFTDPSRPLQQEFTDCHTFAQYLEIVSNEATTIPIEVPEEPKARSRLFIVEDLSRTVIESLGSTFNIDPTFFRGHLDDHTWFNVRDNWVEFAQLPSQLDKRPYFNLRYMEPRFFESQEDVDRAKEECSNFNVLRRLDFEGQVKCGIGAWWHSSPNQVGLLRRKISFWNGEINGGWVGILLVDPPCTSGVPLWKGYGRLDEPTSFKSGNSLSKPEILPTKSLFENLVSTFSNLSTSDVSQISEYGSDYLTSKIYPFVFGEYLVMQQYTFTGLFQIEWELDSERTRKAEDISRALDSLHKWQRRIPFVLSWISDGIASLNSRYKFDANGKSTANIPSYAHSILRDYKYIHDHFLTLQIRIDKIMSMATAIIAIEESKKAMQESRSISRVTYLAFIFVPLSFVASFLSMNSDLALDPQVYWVFFVIAAPLAAVSVVVARYWGEISRFCAGGGRFEKLKEKEN</sequence>
<dbReference type="InterPro" id="IPR045863">
    <property type="entry name" value="CorA_TM1_TM2"/>
</dbReference>
<evidence type="ECO:0008006" key="9">
    <source>
        <dbReference type="Google" id="ProtNLM"/>
    </source>
</evidence>
<dbReference type="GO" id="GO:0046873">
    <property type="term" value="F:metal ion transmembrane transporter activity"/>
    <property type="evidence" value="ECO:0007669"/>
    <property type="project" value="InterPro"/>
</dbReference>
<keyword evidence="3 6" id="KW-1133">Transmembrane helix</keyword>
<feature type="compositionally biased region" description="Polar residues" evidence="5">
    <location>
        <begin position="90"/>
        <end position="111"/>
    </location>
</feature>
<evidence type="ECO:0000313" key="8">
    <source>
        <dbReference type="Proteomes" id="UP000275078"/>
    </source>
</evidence>
<evidence type="ECO:0000256" key="3">
    <source>
        <dbReference type="ARBA" id="ARBA00022989"/>
    </source>
</evidence>
<evidence type="ECO:0000256" key="4">
    <source>
        <dbReference type="ARBA" id="ARBA00023136"/>
    </source>
</evidence>
<feature type="transmembrane region" description="Helical" evidence="6">
    <location>
        <begin position="640"/>
        <end position="662"/>
    </location>
</feature>
<dbReference type="Pfam" id="PF01544">
    <property type="entry name" value="CorA"/>
    <property type="match status" value="1"/>
</dbReference>